<name>A0A2D6YK99_9DELT</name>
<evidence type="ECO:0000313" key="2">
    <source>
        <dbReference type="Proteomes" id="UP000226525"/>
    </source>
</evidence>
<dbReference type="Gene3D" id="1.20.910.10">
    <property type="entry name" value="Heme oxygenase-like"/>
    <property type="match status" value="1"/>
</dbReference>
<dbReference type="AlphaFoldDB" id="A0A2D6YK99"/>
<comment type="caution">
    <text evidence="1">The sequence shown here is derived from an EMBL/GenBank/DDBJ whole genome shotgun (WGS) entry which is preliminary data.</text>
</comment>
<proteinExistence type="predicted"/>
<protein>
    <submittedName>
        <fullName evidence="1">Heme oxygenase</fullName>
    </submittedName>
</protein>
<dbReference type="Pfam" id="PF11251">
    <property type="entry name" value="DUF3050"/>
    <property type="match status" value="1"/>
</dbReference>
<accession>A0A2D6YK99</accession>
<sequence>MESLRLLRKELLERQMANQLGSKEALLQFMSNHVFAVWDFQSLLKALQQRLTCVQVPWAPTSDREARRLINEIVLDEESGPHPDGSFASHFELYLDAMKKAGADTNLIEEWLKTIEKSRNFSTAIASTNLPSHIVKFLKTTFSFIDNGSLVSIASSFLYGREDIIPDLFRQLVERLIHENPDKWRYFKFYLEEHIHCDEEKHGPAAERLIQRICGNDPIRWAEAENAAIFALTARIELWDAMVAYHVEHSEAA</sequence>
<gene>
    <name evidence="1" type="ORF">CMN54_09205</name>
</gene>
<dbReference type="SUPFAM" id="SSF48613">
    <property type="entry name" value="Heme oxygenase-like"/>
    <property type="match status" value="1"/>
</dbReference>
<dbReference type="EMBL" id="NZEX01000101">
    <property type="protein sequence ID" value="MAH63603.1"/>
    <property type="molecule type" value="Genomic_DNA"/>
</dbReference>
<evidence type="ECO:0000313" key="1">
    <source>
        <dbReference type="EMBL" id="MAH63603.1"/>
    </source>
</evidence>
<dbReference type="InterPro" id="IPR024423">
    <property type="entry name" value="DUF3050"/>
</dbReference>
<dbReference type="Proteomes" id="UP000226525">
    <property type="component" value="Unassembled WGS sequence"/>
</dbReference>
<organism evidence="1 2">
    <name type="scientific">SAR324 cluster bacterium</name>
    <dbReference type="NCBI Taxonomy" id="2024889"/>
    <lineage>
        <taxon>Bacteria</taxon>
        <taxon>Deltaproteobacteria</taxon>
        <taxon>SAR324 cluster</taxon>
    </lineage>
</organism>
<reference evidence="2" key="1">
    <citation type="submission" date="2017-09" db="EMBL/GenBank/DDBJ databases">
        <title>The Reconstruction of 2,631 Draft Metagenome-Assembled Genomes from the Global Oceans.</title>
        <authorList>
            <person name="Tully B.J."/>
            <person name="Graham E.D."/>
            <person name="Heidelberg J.F."/>
        </authorList>
    </citation>
    <scope>NUCLEOTIDE SEQUENCE [LARGE SCALE GENOMIC DNA]</scope>
</reference>
<dbReference type="InterPro" id="IPR016084">
    <property type="entry name" value="Haem_Oase-like_multi-hlx"/>
</dbReference>